<evidence type="ECO:0000313" key="3">
    <source>
        <dbReference type="Proteomes" id="UP001159405"/>
    </source>
</evidence>
<evidence type="ECO:0000313" key="2">
    <source>
        <dbReference type="EMBL" id="CAH3178259.1"/>
    </source>
</evidence>
<sequence>QVDFLRLGGKDVLKNIQAQLNGTYRYSLGKRIKVTILGNDCDGIAGCFHAELAKQLAKFTQTGVEVSLLVPESALIYDWDKRRLEANGVTIVKAKKRPCFPDPVDWLYYPPEKLKSGIVIGIGARLGKIAQHWKERYQCKKIYVDQGNEWLLSADEFVETYFEDLEGYRKELCTAANIPVAIGPKTTDDLSASLRSEGKQVFDLTPGIISEFSNLNHATNDGRNCRVLLLGGDNPDNFFKDGLKTAADAVAELKNNSYHLIYVGAGKETEQQFKDLFHKCGVSKSQLRIRNLPKTEDEWKKLFLEVDLAIMPSGDKEFGLEALLALSAGLPVLVHGESGFGEALRDVTFGTSAIVDSDDAREWALRIKTIRETDRKTRLEQAAMLRSNYDKKYSWEKQLTPLVAMMFMMVSEDTPDDSQTVVKDVSSFPVKQTGGKGIKQSPQASSLFLTGDMSTLSVVYMHFTVIIIHHQLN</sequence>
<dbReference type="Gene3D" id="3.40.50.2000">
    <property type="entry name" value="Glycogen Phosphorylase B"/>
    <property type="match status" value="1"/>
</dbReference>
<protein>
    <recommendedName>
        <fullName evidence="4">Glycosyl transferase family 1 domain-containing protein</fullName>
    </recommendedName>
</protein>
<dbReference type="PANTHER" id="PTHR46401">
    <property type="entry name" value="GLYCOSYLTRANSFERASE WBBK-RELATED"/>
    <property type="match status" value="1"/>
</dbReference>
<dbReference type="PANTHER" id="PTHR46401:SF2">
    <property type="entry name" value="GLYCOSYLTRANSFERASE WBBK-RELATED"/>
    <property type="match status" value="1"/>
</dbReference>
<dbReference type="Proteomes" id="UP001159405">
    <property type="component" value="Unassembled WGS sequence"/>
</dbReference>
<keyword evidence="3" id="KW-1185">Reference proteome</keyword>
<evidence type="ECO:0008006" key="4">
    <source>
        <dbReference type="Google" id="ProtNLM"/>
    </source>
</evidence>
<keyword evidence="1" id="KW-0808">Transferase</keyword>
<dbReference type="EMBL" id="CALNXK010000237">
    <property type="protein sequence ID" value="CAH3178259.1"/>
    <property type="molecule type" value="Genomic_DNA"/>
</dbReference>
<name>A0ABN8RI40_9CNID</name>
<evidence type="ECO:0000256" key="1">
    <source>
        <dbReference type="ARBA" id="ARBA00022679"/>
    </source>
</evidence>
<dbReference type="Pfam" id="PF20706">
    <property type="entry name" value="GT4-conflict"/>
    <property type="match status" value="1"/>
</dbReference>
<dbReference type="SUPFAM" id="SSF53756">
    <property type="entry name" value="UDP-Glycosyltransferase/glycogen phosphorylase"/>
    <property type="match status" value="1"/>
</dbReference>
<feature type="non-terminal residue" evidence="2">
    <location>
        <position position="1"/>
    </location>
</feature>
<proteinExistence type="predicted"/>
<organism evidence="2 3">
    <name type="scientific">Porites lobata</name>
    <dbReference type="NCBI Taxonomy" id="104759"/>
    <lineage>
        <taxon>Eukaryota</taxon>
        <taxon>Metazoa</taxon>
        <taxon>Cnidaria</taxon>
        <taxon>Anthozoa</taxon>
        <taxon>Hexacorallia</taxon>
        <taxon>Scleractinia</taxon>
        <taxon>Fungiina</taxon>
        <taxon>Poritidae</taxon>
        <taxon>Porites</taxon>
    </lineage>
</organism>
<comment type="caution">
    <text evidence="2">The sequence shown here is derived from an EMBL/GenBank/DDBJ whole genome shotgun (WGS) entry which is preliminary data.</text>
</comment>
<reference evidence="2 3" key="1">
    <citation type="submission" date="2022-05" db="EMBL/GenBank/DDBJ databases">
        <authorList>
            <consortium name="Genoscope - CEA"/>
            <person name="William W."/>
        </authorList>
    </citation>
    <scope>NUCLEOTIDE SEQUENCE [LARGE SCALE GENOMIC DNA]</scope>
</reference>
<gene>
    <name evidence="2" type="ORF">PLOB_00020280</name>
</gene>
<accession>A0ABN8RI40</accession>